<name>A0ACC0FK64_9ERIC</name>
<reference evidence="1 2" key="1">
    <citation type="journal article" date="2022" name="Plant J.">
        <title>Chromosome-level genome of Camellia lanceoleosa provides a valuable resource for understanding genome evolution and self-incompatibility.</title>
        <authorList>
            <person name="Gong W."/>
            <person name="Xiao S."/>
            <person name="Wang L."/>
            <person name="Liao Z."/>
            <person name="Chang Y."/>
            <person name="Mo W."/>
            <person name="Hu G."/>
            <person name="Li W."/>
            <person name="Zhao G."/>
            <person name="Zhu H."/>
            <person name="Hu X."/>
            <person name="Ji K."/>
            <person name="Xiang X."/>
            <person name="Song Q."/>
            <person name="Yuan D."/>
            <person name="Jin S."/>
            <person name="Zhang L."/>
        </authorList>
    </citation>
    <scope>NUCLEOTIDE SEQUENCE [LARGE SCALE GENOMIC DNA]</scope>
    <source>
        <strain evidence="1">SQ_2022a</strain>
    </source>
</reference>
<comment type="caution">
    <text evidence="1">The sequence shown here is derived from an EMBL/GenBank/DDBJ whole genome shotgun (WGS) entry which is preliminary data.</text>
</comment>
<dbReference type="Proteomes" id="UP001060215">
    <property type="component" value="Chromosome 14"/>
</dbReference>
<keyword evidence="2" id="KW-1185">Reference proteome</keyword>
<accession>A0ACC0FK64</accession>
<dbReference type="EMBL" id="CM045771">
    <property type="protein sequence ID" value="KAI7988628.1"/>
    <property type="molecule type" value="Genomic_DNA"/>
</dbReference>
<protein>
    <submittedName>
        <fullName evidence="1">Uncharacterized protein</fullName>
    </submittedName>
</protein>
<gene>
    <name evidence="1" type="ORF">LOK49_LG13G02110</name>
</gene>
<evidence type="ECO:0000313" key="2">
    <source>
        <dbReference type="Proteomes" id="UP001060215"/>
    </source>
</evidence>
<proteinExistence type="predicted"/>
<evidence type="ECO:0000313" key="1">
    <source>
        <dbReference type="EMBL" id="KAI7988628.1"/>
    </source>
</evidence>
<sequence length="248" mass="27741">MIGHRSMLRFSGRPGLFDRAIRVFSPRSETPFNTLSHRSLFQIPQIDGVPGKFGDLKCRSYIHSDVSAAANHNVVPQILGASFGHFIHSSSHKEFETARNSRSMNFVGNNRGRRKGRYGQFSTFSGTKKIGASSGCLSEMKGGPKLSRYAAEATAEHVGRLARNLGLKSVVMKVSGFTYFKKKKQAIVSFREGFTFSRGDQNPIVYIEDTTRKPLADADSKEAPRMNRKLDDAHLYEAYSDALVKWRK</sequence>
<organism evidence="1 2">
    <name type="scientific">Camellia lanceoleosa</name>
    <dbReference type="NCBI Taxonomy" id="1840588"/>
    <lineage>
        <taxon>Eukaryota</taxon>
        <taxon>Viridiplantae</taxon>
        <taxon>Streptophyta</taxon>
        <taxon>Embryophyta</taxon>
        <taxon>Tracheophyta</taxon>
        <taxon>Spermatophyta</taxon>
        <taxon>Magnoliopsida</taxon>
        <taxon>eudicotyledons</taxon>
        <taxon>Gunneridae</taxon>
        <taxon>Pentapetalae</taxon>
        <taxon>asterids</taxon>
        <taxon>Ericales</taxon>
        <taxon>Theaceae</taxon>
        <taxon>Camellia</taxon>
    </lineage>
</organism>